<keyword evidence="1" id="KW-0472">Membrane</keyword>
<evidence type="ECO:0000256" key="1">
    <source>
        <dbReference type="SAM" id="Phobius"/>
    </source>
</evidence>
<reference evidence="2 3" key="1">
    <citation type="journal article" date="2015" name="Genome Announc.">
        <title>Expanding the biotechnology potential of lactobacilli through comparative genomics of 213 strains and associated genera.</title>
        <authorList>
            <person name="Sun Z."/>
            <person name="Harris H.M."/>
            <person name="McCann A."/>
            <person name="Guo C."/>
            <person name="Argimon S."/>
            <person name="Zhang W."/>
            <person name="Yang X."/>
            <person name="Jeffery I.B."/>
            <person name="Cooney J.C."/>
            <person name="Kagawa T.F."/>
            <person name="Liu W."/>
            <person name="Song Y."/>
            <person name="Salvetti E."/>
            <person name="Wrobel A."/>
            <person name="Rasinkangas P."/>
            <person name="Parkhill J."/>
            <person name="Rea M.C."/>
            <person name="O'Sullivan O."/>
            <person name="Ritari J."/>
            <person name="Douillard F.P."/>
            <person name="Paul Ross R."/>
            <person name="Yang R."/>
            <person name="Briner A.E."/>
            <person name="Felis G.E."/>
            <person name="de Vos W.M."/>
            <person name="Barrangou R."/>
            <person name="Klaenhammer T.R."/>
            <person name="Caufield P.W."/>
            <person name="Cui Y."/>
            <person name="Zhang H."/>
            <person name="O'Toole P.W."/>
        </authorList>
    </citation>
    <scope>NUCLEOTIDE SEQUENCE [LARGE SCALE GENOMIC DNA]</scope>
    <source>
        <strain evidence="2 3">DSM 17757</strain>
    </source>
</reference>
<organism evidence="2 3">
    <name type="scientific">Pediococcus cellicola</name>
    <dbReference type="NCBI Taxonomy" id="319652"/>
    <lineage>
        <taxon>Bacteria</taxon>
        <taxon>Bacillati</taxon>
        <taxon>Bacillota</taxon>
        <taxon>Bacilli</taxon>
        <taxon>Lactobacillales</taxon>
        <taxon>Lactobacillaceae</taxon>
        <taxon>Pediococcus</taxon>
    </lineage>
</organism>
<evidence type="ECO:0000313" key="2">
    <source>
        <dbReference type="EMBL" id="KRN67312.1"/>
    </source>
</evidence>
<keyword evidence="1" id="KW-1133">Transmembrane helix</keyword>
<gene>
    <name evidence="2" type="ORF">IV80_GL000850</name>
</gene>
<dbReference type="STRING" id="319652.IV80_GL000850"/>
<dbReference type="Proteomes" id="UP000051568">
    <property type="component" value="Unassembled WGS sequence"/>
</dbReference>
<feature type="transmembrane region" description="Helical" evidence="1">
    <location>
        <begin position="21"/>
        <end position="40"/>
    </location>
</feature>
<dbReference type="AlphaFoldDB" id="A0A0R2IQ72"/>
<dbReference type="RefSeq" id="WP_057749163.1">
    <property type="nucleotide sequence ID" value="NZ_BJVH01000003.1"/>
</dbReference>
<feature type="transmembrane region" description="Helical" evidence="1">
    <location>
        <begin position="46"/>
        <end position="68"/>
    </location>
</feature>
<dbReference type="EMBL" id="JQBR01000002">
    <property type="protein sequence ID" value="KRN67312.1"/>
    <property type="molecule type" value="Genomic_DNA"/>
</dbReference>
<accession>A0A0R2IQ72</accession>
<comment type="caution">
    <text evidence="2">The sequence shown here is derived from an EMBL/GenBank/DDBJ whole genome shotgun (WGS) entry which is preliminary data.</text>
</comment>
<dbReference type="OrthoDB" id="2249524at2"/>
<protein>
    <submittedName>
        <fullName evidence="2">Uncharacterized protein</fullName>
    </submittedName>
</protein>
<keyword evidence="3" id="KW-1185">Reference proteome</keyword>
<evidence type="ECO:0000313" key="3">
    <source>
        <dbReference type="Proteomes" id="UP000051568"/>
    </source>
</evidence>
<keyword evidence="1" id="KW-0812">Transmembrane</keyword>
<dbReference type="PATRIC" id="fig|319652.3.peg.857"/>
<proteinExistence type="predicted"/>
<sequence>MKNKIHEFLNKKRKWYQDAGISIASLFVVLVIYRLIGFVFTKTIYLSWGTILGVTFLYVIVLVVWRIWQLKKAHQ</sequence>
<name>A0A0R2IQ72_9LACO</name>